<dbReference type="InterPro" id="IPR013930">
    <property type="entry name" value="RPAP1_N"/>
</dbReference>
<dbReference type="GO" id="GO:0006366">
    <property type="term" value="P:transcription by RNA polymerase II"/>
    <property type="evidence" value="ECO:0007669"/>
    <property type="project" value="InterPro"/>
</dbReference>
<dbReference type="Pfam" id="PF08621">
    <property type="entry name" value="RPAP1_N"/>
    <property type="match status" value="1"/>
</dbReference>
<feature type="region of interest" description="Disordered" evidence="2">
    <location>
        <begin position="105"/>
        <end position="126"/>
    </location>
</feature>
<accession>A0A9W4XN37</accession>
<dbReference type="AlphaFoldDB" id="A0A9W4XN37"/>
<organism evidence="5 6">
    <name type="scientific">Candida verbasci</name>
    <dbReference type="NCBI Taxonomy" id="1227364"/>
    <lineage>
        <taxon>Eukaryota</taxon>
        <taxon>Fungi</taxon>
        <taxon>Dikarya</taxon>
        <taxon>Ascomycota</taxon>
        <taxon>Saccharomycotina</taxon>
        <taxon>Pichiomycetes</taxon>
        <taxon>Debaryomycetaceae</taxon>
        <taxon>Candida/Lodderomyces clade</taxon>
        <taxon>Candida</taxon>
    </lineage>
</organism>
<gene>
    <name evidence="5" type="ORF">CANVERA_P4522</name>
</gene>
<dbReference type="Proteomes" id="UP001152885">
    <property type="component" value="Unassembled WGS sequence"/>
</dbReference>
<dbReference type="PANTHER" id="PTHR21483:SF18">
    <property type="entry name" value="RNA POLYMERASE II-ASSOCIATED PROTEIN 1"/>
    <property type="match status" value="1"/>
</dbReference>
<evidence type="ECO:0000313" key="5">
    <source>
        <dbReference type="EMBL" id="CAI5760010.1"/>
    </source>
</evidence>
<proteinExistence type="inferred from homology"/>
<comment type="caution">
    <text evidence="5">The sequence shown here is derived from an EMBL/GenBank/DDBJ whole genome shotgun (WGS) entry which is preliminary data.</text>
</comment>
<dbReference type="OrthoDB" id="348201at2759"/>
<feature type="compositionally biased region" description="Basic and acidic residues" evidence="2">
    <location>
        <begin position="1"/>
        <end position="12"/>
    </location>
</feature>
<name>A0A9W4XN37_9ASCO</name>
<feature type="compositionally biased region" description="Basic and acidic residues" evidence="2">
    <location>
        <begin position="107"/>
        <end position="118"/>
    </location>
</feature>
<evidence type="ECO:0000256" key="2">
    <source>
        <dbReference type="SAM" id="MobiDB-lite"/>
    </source>
</evidence>
<dbReference type="EMBL" id="CANTUO010000005">
    <property type="protein sequence ID" value="CAI5760010.1"/>
    <property type="molecule type" value="Genomic_DNA"/>
</dbReference>
<sequence>MDVGDIIEHDIEIPNEPLPPIIPEPQEKNLKVSRWKQQNKDAKKEEPKKEIKKAETKGQLSESENIHQENLDKLSQMSQDEILQERQELLEGLNPKLVESLINRSKKREDKHDHHQHAEGYNGWIGGMKTSQGVSELSQLDKEDVDKALGINNLSMSDKKVSFDKEVKTIDIEDLDESVQLDPNGWEDVDEMDEMIPNNQIAPDDFQINHENETVHFLKPKEEELDLNDPEFYNKLHEKYYPDLPKETAKLSWMTTPRPKKTNTEYESISDLRFDFKGNLIELEDESNDNLGLHHHSESPQLAGYTLSELAHLSRSTMASQRCISIQTLGRIMHKLGLHKYNIVDVEDEEVNKMMENFEGMIWGLIDELRIVETLTEAADEKKTKNLSVRNYAIDALWLYRSGGGRP</sequence>
<comment type="similarity">
    <text evidence="1">Belongs to the RPAP1 family.</text>
</comment>
<feature type="compositionally biased region" description="Basic and acidic residues" evidence="2">
    <location>
        <begin position="38"/>
        <end position="56"/>
    </location>
</feature>
<reference evidence="5" key="1">
    <citation type="submission" date="2022-12" db="EMBL/GenBank/DDBJ databases">
        <authorList>
            <person name="Brejova B."/>
        </authorList>
    </citation>
    <scope>NUCLEOTIDE SEQUENCE</scope>
</reference>
<dbReference type="Pfam" id="PF08620">
    <property type="entry name" value="RPAP1_C"/>
    <property type="match status" value="1"/>
</dbReference>
<evidence type="ECO:0008006" key="7">
    <source>
        <dbReference type="Google" id="ProtNLM"/>
    </source>
</evidence>
<feature type="region of interest" description="Disordered" evidence="2">
    <location>
        <begin position="1"/>
        <end position="72"/>
    </location>
</feature>
<evidence type="ECO:0000256" key="1">
    <source>
        <dbReference type="ARBA" id="ARBA00009953"/>
    </source>
</evidence>
<evidence type="ECO:0000259" key="4">
    <source>
        <dbReference type="Pfam" id="PF08621"/>
    </source>
</evidence>
<evidence type="ECO:0000259" key="3">
    <source>
        <dbReference type="Pfam" id="PF08620"/>
    </source>
</evidence>
<feature type="domain" description="RPAP1 C-terminal" evidence="3">
    <location>
        <begin position="271"/>
        <end position="336"/>
    </location>
</feature>
<dbReference type="PANTHER" id="PTHR21483">
    <property type="entry name" value="RNA POLYMERASE II-ASSOCIATED PROTEIN 1"/>
    <property type="match status" value="1"/>
</dbReference>
<dbReference type="InterPro" id="IPR013929">
    <property type="entry name" value="RPAP1_C"/>
</dbReference>
<protein>
    <recommendedName>
        <fullName evidence="7">RNA polymerase II-associated protein RBA50</fullName>
    </recommendedName>
</protein>
<dbReference type="InterPro" id="IPR039913">
    <property type="entry name" value="RPAP1/Rba50"/>
</dbReference>
<keyword evidence="6" id="KW-1185">Reference proteome</keyword>
<evidence type="ECO:0000313" key="6">
    <source>
        <dbReference type="Proteomes" id="UP001152885"/>
    </source>
</evidence>
<feature type="domain" description="RPAP1 N-terminal" evidence="4">
    <location>
        <begin position="65"/>
        <end position="109"/>
    </location>
</feature>